<comment type="caution">
    <text evidence="3">The sequence shown here is derived from an EMBL/GenBank/DDBJ whole genome shotgun (WGS) entry which is preliminary data.</text>
</comment>
<dbReference type="InterPro" id="IPR006026">
    <property type="entry name" value="Peptidase_Metallo"/>
</dbReference>
<dbReference type="InterPro" id="IPR001506">
    <property type="entry name" value="Peptidase_M12A"/>
</dbReference>
<dbReference type="EMBL" id="WJQU01000002">
    <property type="protein sequence ID" value="KAJ6640793.1"/>
    <property type="molecule type" value="Genomic_DNA"/>
</dbReference>
<organism evidence="3 4">
    <name type="scientific">Pseudolycoriella hygida</name>
    <dbReference type="NCBI Taxonomy" id="35572"/>
    <lineage>
        <taxon>Eukaryota</taxon>
        <taxon>Metazoa</taxon>
        <taxon>Ecdysozoa</taxon>
        <taxon>Arthropoda</taxon>
        <taxon>Hexapoda</taxon>
        <taxon>Insecta</taxon>
        <taxon>Pterygota</taxon>
        <taxon>Neoptera</taxon>
        <taxon>Endopterygota</taxon>
        <taxon>Diptera</taxon>
        <taxon>Nematocera</taxon>
        <taxon>Sciaroidea</taxon>
        <taxon>Sciaridae</taxon>
        <taxon>Pseudolycoriella</taxon>
    </lineage>
</organism>
<feature type="binding site" evidence="1">
    <location>
        <position position="102"/>
    </location>
    <ligand>
        <name>Zn(2+)</name>
        <dbReference type="ChEBI" id="CHEBI:29105"/>
        <note>catalytic</note>
    </ligand>
</feature>
<keyword evidence="1" id="KW-0862">Zinc</keyword>
<keyword evidence="1" id="KW-0645">Protease</keyword>
<feature type="binding site" evidence="1">
    <location>
        <position position="106"/>
    </location>
    <ligand>
        <name>Zn(2+)</name>
        <dbReference type="ChEBI" id="CHEBI:29105"/>
        <note>catalytic</note>
    </ligand>
</feature>
<comment type="caution">
    <text evidence="1">Lacks conserved residue(s) required for the propagation of feature annotation.</text>
</comment>
<protein>
    <submittedName>
        <fullName evidence="3">Astacin-like metalloendopeptidase</fullName>
    </submittedName>
</protein>
<keyword evidence="1" id="KW-0479">Metal-binding</keyword>
<dbReference type="InterPro" id="IPR024079">
    <property type="entry name" value="MetalloPept_cat_dom_sf"/>
</dbReference>
<evidence type="ECO:0000256" key="1">
    <source>
        <dbReference type="PROSITE-ProRule" id="PRU01211"/>
    </source>
</evidence>
<feature type="active site" evidence="1">
    <location>
        <position position="103"/>
    </location>
</feature>
<dbReference type="GO" id="GO:0008270">
    <property type="term" value="F:zinc ion binding"/>
    <property type="evidence" value="ECO:0007669"/>
    <property type="project" value="UniProtKB-UniRule"/>
</dbReference>
<keyword evidence="1" id="KW-0378">Hydrolase</keyword>
<dbReference type="Pfam" id="PF01400">
    <property type="entry name" value="Astacin"/>
    <property type="match status" value="1"/>
</dbReference>
<sequence length="177" mass="20592">ENVDDIVETDEHHEQEQIIAGPDTLTPLPPISSKKLWPRVAETGMIEVPIEIETDDYSPKQLDVFHEGLADIESKTCVRKIGGPQYLTLTPGCMKLKRKSVHEMIHILGFSHMHQRYDRDDYINIKWDNIVDKYKYAFKRYDNEWEAYVFMWAWAIVHSVDTLNVAFAHGPLCSNYV</sequence>
<dbReference type="GO" id="GO:0006508">
    <property type="term" value="P:proteolysis"/>
    <property type="evidence" value="ECO:0007669"/>
    <property type="project" value="UniProtKB-KW"/>
</dbReference>
<dbReference type="SUPFAM" id="SSF55486">
    <property type="entry name" value="Metalloproteases ('zincins'), catalytic domain"/>
    <property type="match status" value="1"/>
</dbReference>
<evidence type="ECO:0000313" key="4">
    <source>
        <dbReference type="Proteomes" id="UP001151699"/>
    </source>
</evidence>
<dbReference type="PANTHER" id="PTHR10127:SF850">
    <property type="entry name" value="METALLOENDOPEPTIDASE"/>
    <property type="match status" value="1"/>
</dbReference>
<name>A0A9Q0MZF0_9DIPT</name>
<keyword evidence="1" id="KW-0482">Metalloprotease</keyword>
<dbReference type="OrthoDB" id="291007at2759"/>
<feature type="non-terminal residue" evidence="3">
    <location>
        <position position="1"/>
    </location>
</feature>
<feature type="binding site" evidence="1">
    <location>
        <position position="112"/>
    </location>
    <ligand>
        <name>Zn(2+)</name>
        <dbReference type="ChEBI" id="CHEBI:29105"/>
        <note>catalytic</note>
    </ligand>
</feature>
<dbReference type="AlphaFoldDB" id="A0A9Q0MZF0"/>
<dbReference type="Gene3D" id="3.40.390.10">
    <property type="entry name" value="Collagenase (Catalytic Domain)"/>
    <property type="match status" value="1"/>
</dbReference>
<keyword evidence="4" id="KW-1185">Reference proteome</keyword>
<feature type="non-terminal residue" evidence="3">
    <location>
        <position position="177"/>
    </location>
</feature>
<dbReference type="SMART" id="SM00235">
    <property type="entry name" value="ZnMc"/>
    <property type="match status" value="1"/>
</dbReference>
<feature type="domain" description="Peptidase M12A" evidence="2">
    <location>
        <begin position="82"/>
        <end position="177"/>
    </location>
</feature>
<evidence type="ECO:0000259" key="2">
    <source>
        <dbReference type="PROSITE" id="PS51864"/>
    </source>
</evidence>
<evidence type="ECO:0000313" key="3">
    <source>
        <dbReference type="EMBL" id="KAJ6640793.1"/>
    </source>
</evidence>
<dbReference type="PROSITE" id="PS51864">
    <property type="entry name" value="ASTACIN"/>
    <property type="match status" value="1"/>
</dbReference>
<comment type="cofactor">
    <cofactor evidence="1">
        <name>Zn(2+)</name>
        <dbReference type="ChEBI" id="CHEBI:29105"/>
    </cofactor>
    <text evidence="1">Binds 1 zinc ion per subunit.</text>
</comment>
<proteinExistence type="predicted"/>
<dbReference type="Proteomes" id="UP001151699">
    <property type="component" value="Chromosome B"/>
</dbReference>
<gene>
    <name evidence="3" type="primary">ASTL_1</name>
    <name evidence="3" type="ORF">Bhyg_05725</name>
</gene>
<dbReference type="PANTHER" id="PTHR10127">
    <property type="entry name" value="DISCOIDIN, CUB, EGF, LAMININ , AND ZINC METALLOPROTEASE DOMAIN CONTAINING"/>
    <property type="match status" value="1"/>
</dbReference>
<reference evidence="3" key="1">
    <citation type="submission" date="2022-07" db="EMBL/GenBank/DDBJ databases">
        <authorList>
            <person name="Trinca V."/>
            <person name="Uliana J.V.C."/>
            <person name="Torres T.T."/>
            <person name="Ward R.J."/>
            <person name="Monesi N."/>
        </authorList>
    </citation>
    <scope>NUCLEOTIDE SEQUENCE</scope>
    <source>
        <strain evidence="3">HSMRA1968</strain>
        <tissue evidence="3">Whole embryos</tissue>
    </source>
</reference>
<accession>A0A9Q0MZF0</accession>
<dbReference type="GO" id="GO:0004222">
    <property type="term" value="F:metalloendopeptidase activity"/>
    <property type="evidence" value="ECO:0007669"/>
    <property type="project" value="UniProtKB-UniRule"/>
</dbReference>